<organism evidence="1 2">
    <name type="scientific">Melastoma candidum</name>
    <dbReference type="NCBI Taxonomy" id="119954"/>
    <lineage>
        <taxon>Eukaryota</taxon>
        <taxon>Viridiplantae</taxon>
        <taxon>Streptophyta</taxon>
        <taxon>Embryophyta</taxon>
        <taxon>Tracheophyta</taxon>
        <taxon>Spermatophyta</taxon>
        <taxon>Magnoliopsida</taxon>
        <taxon>eudicotyledons</taxon>
        <taxon>Gunneridae</taxon>
        <taxon>Pentapetalae</taxon>
        <taxon>rosids</taxon>
        <taxon>malvids</taxon>
        <taxon>Myrtales</taxon>
        <taxon>Melastomataceae</taxon>
        <taxon>Melastomatoideae</taxon>
        <taxon>Melastomateae</taxon>
        <taxon>Melastoma</taxon>
    </lineage>
</organism>
<reference evidence="2" key="1">
    <citation type="journal article" date="2023" name="Front. Plant Sci.">
        <title>Chromosomal-level genome assembly of Melastoma candidum provides insights into trichome evolution.</title>
        <authorList>
            <person name="Zhong Y."/>
            <person name="Wu W."/>
            <person name="Sun C."/>
            <person name="Zou P."/>
            <person name="Liu Y."/>
            <person name="Dai S."/>
            <person name="Zhou R."/>
        </authorList>
    </citation>
    <scope>NUCLEOTIDE SEQUENCE [LARGE SCALE GENOMIC DNA]</scope>
</reference>
<sequence>MKKVVLRPSSTRGSSSSSDDGRDQSQSRAHSSNNVRWTACQKNHAASTGGHSLDGCTRFIPGSGPNATYTCASCGCHRNFHKKEEC</sequence>
<evidence type="ECO:0000313" key="1">
    <source>
        <dbReference type="EMBL" id="KAI4366678.1"/>
    </source>
</evidence>
<comment type="caution">
    <text evidence="1">The sequence shown here is derived from an EMBL/GenBank/DDBJ whole genome shotgun (WGS) entry which is preliminary data.</text>
</comment>
<evidence type="ECO:0000313" key="2">
    <source>
        <dbReference type="Proteomes" id="UP001057402"/>
    </source>
</evidence>
<protein>
    <submittedName>
        <fullName evidence="1">Uncharacterized protein</fullName>
    </submittedName>
</protein>
<accession>A0ACB9QKL4</accession>
<gene>
    <name evidence="1" type="ORF">MLD38_022525</name>
</gene>
<keyword evidence="2" id="KW-1185">Reference proteome</keyword>
<dbReference type="Proteomes" id="UP001057402">
    <property type="component" value="Chromosome 6"/>
</dbReference>
<proteinExistence type="predicted"/>
<name>A0ACB9QKL4_9MYRT</name>
<dbReference type="EMBL" id="CM042885">
    <property type="protein sequence ID" value="KAI4366678.1"/>
    <property type="molecule type" value="Genomic_DNA"/>
</dbReference>